<evidence type="ECO:0008006" key="4">
    <source>
        <dbReference type="Google" id="ProtNLM"/>
    </source>
</evidence>
<sequence>MARPWLNVLVRVAPVPLGLLLSGALVWGATNADWSGTSSNSGNTWVAGSMGLANDSKVPMFHIDDMRPGDAGSNCTTVTSNADFPTALKLYSNAPNWPNNFQSFINLEIEVGSGGTFGNCKGFTPHKTAFDGTLDQFVALHTDFRTGVGPWILPGKPPNSLSFRFSWRFSPSAPNSSQGAATNEASFTWEAREHTSDSLK</sequence>
<proteinExistence type="predicted"/>
<accession>A0ABN1V1V3</accession>
<dbReference type="Proteomes" id="UP001501371">
    <property type="component" value="Unassembled WGS sequence"/>
</dbReference>
<feature type="compositionally biased region" description="Basic and acidic residues" evidence="1">
    <location>
        <begin position="190"/>
        <end position="200"/>
    </location>
</feature>
<feature type="region of interest" description="Disordered" evidence="1">
    <location>
        <begin position="173"/>
        <end position="200"/>
    </location>
</feature>
<feature type="compositionally biased region" description="Polar residues" evidence="1">
    <location>
        <begin position="173"/>
        <end position="186"/>
    </location>
</feature>
<gene>
    <name evidence="2" type="ORF">GCM10009654_44120</name>
</gene>
<comment type="caution">
    <text evidence="2">The sequence shown here is derived from an EMBL/GenBank/DDBJ whole genome shotgun (WGS) entry which is preliminary data.</text>
</comment>
<evidence type="ECO:0000313" key="2">
    <source>
        <dbReference type="EMBL" id="GAA1182051.1"/>
    </source>
</evidence>
<evidence type="ECO:0000313" key="3">
    <source>
        <dbReference type="Proteomes" id="UP001501371"/>
    </source>
</evidence>
<keyword evidence="3" id="KW-1185">Reference proteome</keyword>
<organism evidence="2 3">
    <name type="scientific">Streptomyces hebeiensis</name>
    <dbReference type="NCBI Taxonomy" id="229486"/>
    <lineage>
        <taxon>Bacteria</taxon>
        <taxon>Bacillati</taxon>
        <taxon>Actinomycetota</taxon>
        <taxon>Actinomycetes</taxon>
        <taxon>Kitasatosporales</taxon>
        <taxon>Streptomycetaceae</taxon>
        <taxon>Streptomyces</taxon>
    </lineage>
</organism>
<reference evidence="2 3" key="1">
    <citation type="journal article" date="2019" name="Int. J. Syst. Evol. Microbiol.">
        <title>The Global Catalogue of Microorganisms (GCM) 10K type strain sequencing project: providing services to taxonomists for standard genome sequencing and annotation.</title>
        <authorList>
            <consortium name="The Broad Institute Genomics Platform"/>
            <consortium name="The Broad Institute Genome Sequencing Center for Infectious Disease"/>
            <person name="Wu L."/>
            <person name="Ma J."/>
        </authorList>
    </citation>
    <scope>NUCLEOTIDE SEQUENCE [LARGE SCALE GENOMIC DNA]</scope>
    <source>
        <strain evidence="2 3">JCM 12696</strain>
    </source>
</reference>
<protein>
    <recommendedName>
        <fullName evidence="4">Secreted protein</fullName>
    </recommendedName>
</protein>
<dbReference type="RefSeq" id="WP_344279386.1">
    <property type="nucleotide sequence ID" value="NZ_BAAAKV010000041.1"/>
</dbReference>
<evidence type="ECO:0000256" key="1">
    <source>
        <dbReference type="SAM" id="MobiDB-lite"/>
    </source>
</evidence>
<dbReference type="EMBL" id="BAAAKV010000041">
    <property type="protein sequence ID" value="GAA1182051.1"/>
    <property type="molecule type" value="Genomic_DNA"/>
</dbReference>
<name>A0ABN1V1V3_9ACTN</name>